<evidence type="ECO:0000256" key="4">
    <source>
        <dbReference type="PIRSR" id="PIRSR617939-2"/>
    </source>
</evidence>
<accession>A0A3A2Z7V3</accession>
<keyword evidence="6" id="KW-0472">Membrane</keyword>
<dbReference type="GO" id="GO:0003839">
    <property type="term" value="F:gamma-glutamylcyclotransferase activity"/>
    <property type="evidence" value="ECO:0007669"/>
    <property type="project" value="UniProtKB-EC"/>
</dbReference>
<dbReference type="STRING" id="2070753.A0A3A2Z7V3"/>
<reference evidence="8" key="1">
    <citation type="submission" date="2017-02" db="EMBL/GenBank/DDBJ databases">
        <authorList>
            <person name="Tafer H."/>
            <person name="Lopandic K."/>
        </authorList>
    </citation>
    <scope>NUCLEOTIDE SEQUENCE [LARGE SCALE GENOMIC DNA]</scope>
    <source>
        <strain evidence="8">CBS 366.77</strain>
    </source>
</reference>
<dbReference type="PANTHER" id="PTHR12935:SF0">
    <property type="entry name" value="GAMMA-GLUTAMYLCYCLOTRANSFERASE"/>
    <property type="match status" value="1"/>
</dbReference>
<evidence type="ECO:0000256" key="2">
    <source>
        <dbReference type="ARBA" id="ARBA00023239"/>
    </source>
</evidence>
<dbReference type="InterPro" id="IPR017939">
    <property type="entry name" value="G-Glutamylcylcotransferase"/>
</dbReference>
<evidence type="ECO:0000256" key="3">
    <source>
        <dbReference type="PIRSR" id="PIRSR617939-1"/>
    </source>
</evidence>
<proteinExistence type="predicted"/>
<gene>
    <name evidence="7" type="ORF">PHISCL_08684</name>
</gene>
<dbReference type="PANTHER" id="PTHR12935">
    <property type="entry name" value="GAMMA-GLUTAMYLCYCLOTRANSFERASE"/>
    <property type="match status" value="1"/>
</dbReference>
<feature type="region of interest" description="Disordered" evidence="5">
    <location>
        <begin position="26"/>
        <end position="79"/>
    </location>
</feature>
<dbReference type="Proteomes" id="UP000266188">
    <property type="component" value="Unassembled WGS sequence"/>
</dbReference>
<sequence>MSQTPKDPDSTPANITETLMNLLDSIPLPFSKSPSLPKTTTAKRQQDSTASTSLENDPYLSEKVLHHPPSPVQDEERPPEETVLYLAYGSNLSSKTFLGRRGIKPLSQVNVLVPELRLTFDMPGLPYAEPCFAATRFKREVEEIYQDELVESEAGDEGAEEGWEKTPLISSKDYHRDRWRKPLIGVVYEVSLSDYAKIIATEGGGRGYRDIVVDCYPFAESSTPSDPVPDFPTTKPFKAHSLLSPGAKVDSHTHARRDPRGKYPGVRPNPTHAQPSARYLNLLTSGAAEHELPDAYREYLSQIRPYRITTTGQKIGKVLFLLIWGPGFLVLMALSRAFAGEDGRSPRWLNRVADLLMAAMWGSYDCFFVRMFGEGERTIGDSE</sequence>
<feature type="compositionally biased region" description="Basic and acidic residues" evidence="5">
    <location>
        <begin position="249"/>
        <end position="261"/>
    </location>
</feature>
<feature type="binding site" evidence="4">
    <location>
        <begin position="85"/>
        <end position="90"/>
    </location>
    <ligand>
        <name>substrate</name>
    </ligand>
</feature>
<comment type="caution">
    <text evidence="7">The sequence shown here is derived from an EMBL/GenBank/DDBJ whole genome shotgun (WGS) entry which is preliminary data.</text>
</comment>
<dbReference type="Gene3D" id="3.10.490.10">
    <property type="entry name" value="Gamma-glutamyl cyclotransferase-like"/>
    <property type="match status" value="1"/>
</dbReference>
<feature type="transmembrane region" description="Helical" evidence="6">
    <location>
        <begin position="318"/>
        <end position="339"/>
    </location>
</feature>
<dbReference type="EMBL" id="MVGC01000466">
    <property type="protein sequence ID" value="RJE18976.1"/>
    <property type="molecule type" value="Genomic_DNA"/>
</dbReference>
<keyword evidence="2" id="KW-0456">Lyase</keyword>
<evidence type="ECO:0000256" key="1">
    <source>
        <dbReference type="ARBA" id="ARBA00012346"/>
    </source>
</evidence>
<feature type="compositionally biased region" description="Polar residues" evidence="5">
    <location>
        <begin position="39"/>
        <end position="55"/>
    </location>
</feature>
<protein>
    <recommendedName>
        <fullName evidence="1">gamma-glutamylcyclotransferase</fullName>
        <ecNumber evidence="1">4.3.2.9</ecNumber>
    </recommendedName>
</protein>
<feature type="active site" description="Proton acceptor" evidence="3">
    <location>
        <position position="202"/>
    </location>
</feature>
<dbReference type="EC" id="4.3.2.9" evidence="1"/>
<name>A0A3A2Z7V3_9EURO</name>
<feature type="region of interest" description="Disordered" evidence="5">
    <location>
        <begin position="244"/>
        <end position="274"/>
    </location>
</feature>
<dbReference type="AlphaFoldDB" id="A0A3A2Z7V3"/>
<evidence type="ECO:0000313" key="7">
    <source>
        <dbReference type="EMBL" id="RJE18976.1"/>
    </source>
</evidence>
<dbReference type="OrthoDB" id="2017317at2759"/>
<organism evidence="7 8">
    <name type="scientific">Aspergillus sclerotialis</name>
    <dbReference type="NCBI Taxonomy" id="2070753"/>
    <lineage>
        <taxon>Eukaryota</taxon>
        <taxon>Fungi</taxon>
        <taxon>Dikarya</taxon>
        <taxon>Ascomycota</taxon>
        <taxon>Pezizomycotina</taxon>
        <taxon>Eurotiomycetes</taxon>
        <taxon>Eurotiomycetidae</taxon>
        <taxon>Eurotiales</taxon>
        <taxon>Aspergillaceae</taxon>
        <taxon>Aspergillus</taxon>
        <taxon>Aspergillus subgen. Polypaecilum</taxon>
    </lineage>
</organism>
<keyword evidence="8" id="KW-1185">Reference proteome</keyword>
<keyword evidence="6" id="KW-0812">Transmembrane</keyword>
<feature type="compositionally biased region" description="Low complexity" evidence="5">
    <location>
        <begin position="26"/>
        <end position="38"/>
    </location>
</feature>
<feature type="binding site" evidence="4">
    <location>
        <position position="279"/>
    </location>
    <ligand>
        <name>substrate</name>
    </ligand>
</feature>
<evidence type="ECO:0000256" key="6">
    <source>
        <dbReference type="SAM" id="Phobius"/>
    </source>
</evidence>
<evidence type="ECO:0000313" key="8">
    <source>
        <dbReference type="Proteomes" id="UP000266188"/>
    </source>
</evidence>
<keyword evidence="6" id="KW-1133">Transmembrane helix</keyword>
<evidence type="ECO:0000256" key="5">
    <source>
        <dbReference type="SAM" id="MobiDB-lite"/>
    </source>
</evidence>